<name>A0A9Q1D523_CONCO</name>
<gene>
    <name evidence="1" type="ORF">COCON_G00177560</name>
</gene>
<sequence length="162" mass="17881">MFLYWKKRGAYELETLPSSLAELGAERYSWSSSLDVIHDLVGIHTHLKSAAYEKFSQEEKSAMCQHPDCPDHRRAAKVRGQRTEGNTEGFRRCARCSGGRSALTVPAFPAFPGHTRRSVLTGELALTAIREHPRTHVSVLQRQSSGVGSLMVVSAVAVVIFS</sequence>
<dbReference type="Proteomes" id="UP001152803">
    <property type="component" value="Unassembled WGS sequence"/>
</dbReference>
<accession>A0A9Q1D523</accession>
<dbReference type="EMBL" id="JAFJMO010000013">
    <property type="protein sequence ID" value="KAJ8258744.1"/>
    <property type="molecule type" value="Genomic_DNA"/>
</dbReference>
<comment type="caution">
    <text evidence="1">The sequence shown here is derived from an EMBL/GenBank/DDBJ whole genome shotgun (WGS) entry which is preliminary data.</text>
</comment>
<evidence type="ECO:0000313" key="1">
    <source>
        <dbReference type="EMBL" id="KAJ8258744.1"/>
    </source>
</evidence>
<reference evidence="1" key="1">
    <citation type="journal article" date="2023" name="Science">
        <title>Genome structures resolve the early diversification of teleost fishes.</title>
        <authorList>
            <person name="Parey E."/>
            <person name="Louis A."/>
            <person name="Montfort J."/>
            <person name="Bouchez O."/>
            <person name="Roques C."/>
            <person name="Iampietro C."/>
            <person name="Lluch J."/>
            <person name="Castinel A."/>
            <person name="Donnadieu C."/>
            <person name="Desvignes T."/>
            <person name="Floi Bucao C."/>
            <person name="Jouanno E."/>
            <person name="Wen M."/>
            <person name="Mejri S."/>
            <person name="Dirks R."/>
            <person name="Jansen H."/>
            <person name="Henkel C."/>
            <person name="Chen W.J."/>
            <person name="Zahm M."/>
            <person name="Cabau C."/>
            <person name="Klopp C."/>
            <person name="Thompson A.W."/>
            <person name="Robinson-Rechavi M."/>
            <person name="Braasch I."/>
            <person name="Lecointre G."/>
            <person name="Bobe J."/>
            <person name="Postlethwait J.H."/>
            <person name="Berthelot C."/>
            <person name="Roest Crollius H."/>
            <person name="Guiguen Y."/>
        </authorList>
    </citation>
    <scope>NUCLEOTIDE SEQUENCE</scope>
    <source>
        <strain evidence="1">Concon-B</strain>
    </source>
</reference>
<evidence type="ECO:0000313" key="2">
    <source>
        <dbReference type="Proteomes" id="UP001152803"/>
    </source>
</evidence>
<proteinExistence type="predicted"/>
<protein>
    <submittedName>
        <fullName evidence="1">Uncharacterized protein</fullName>
    </submittedName>
</protein>
<organism evidence="1 2">
    <name type="scientific">Conger conger</name>
    <name type="common">Conger eel</name>
    <name type="synonym">Muraena conger</name>
    <dbReference type="NCBI Taxonomy" id="82655"/>
    <lineage>
        <taxon>Eukaryota</taxon>
        <taxon>Metazoa</taxon>
        <taxon>Chordata</taxon>
        <taxon>Craniata</taxon>
        <taxon>Vertebrata</taxon>
        <taxon>Euteleostomi</taxon>
        <taxon>Actinopterygii</taxon>
        <taxon>Neopterygii</taxon>
        <taxon>Teleostei</taxon>
        <taxon>Anguilliformes</taxon>
        <taxon>Congridae</taxon>
        <taxon>Conger</taxon>
    </lineage>
</organism>
<dbReference type="AlphaFoldDB" id="A0A9Q1D523"/>
<keyword evidence="2" id="KW-1185">Reference proteome</keyword>
<dbReference type="OrthoDB" id="660555at2759"/>